<evidence type="ECO:0000256" key="1">
    <source>
        <dbReference type="ARBA" id="ARBA00022723"/>
    </source>
</evidence>
<dbReference type="PANTHER" id="PTHR24103">
    <property type="entry name" value="E3 UBIQUITIN-PROTEIN LIGASE TRIM"/>
    <property type="match status" value="1"/>
</dbReference>
<dbReference type="Gene3D" id="2.60.120.920">
    <property type="match status" value="1"/>
</dbReference>
<dbReference type="InterPro" id="IPR013083">
    <property type="entry name" value="Znf_RING/FYVE/PHD"/>
</dbReference>
<keyword evidence="3" id="KW-0862">Zinc</keyword>
<dbReference type="InterPro" id="IPR003877">
    <property type="entry name" value="SPRY_dom"/>
</dbReference>
<feature type="domain" description="B box-type" evidence="6">
    <location>
        <begin position="108"/>
        <end position="139"/>
    </location>
</feature>
<keyword evidence="1" id="KW-0479">Metal-binding</keyword>
<dbReference type="Pfam" id="PF13765">
    <property type="entry name" value="PRY"/>
    <property type="match status" value="1"/>
</dbReference>
<dbReference type="InterPro" id="IPR001841">
    <property type="entry name" value="Znf_RING"/>
</dbReference>
<dbReference type="SMART" id="SM00589">
    <property type="entry name" value="PRY"/>
    <property type="match status" value="1"/>
</dbReference>
<evidence type="ECO:0000259" key="5">
    <source>
        <dbReference type="PROSITE" id="PS50089"/>
    </source>
</evidence>
<dbReference type="InterPro" id="IPR043136">
    <property type="entry name" value="B30.2/SPRY_sf"/>
</dbReference>
<evidence type="ECO:0000256" key="4">
    <source>
        <dbReference type="PROSITE-ProRule" id="PRU00024"/>
    </source>
</evidence>
<dbReference type="Ensembl" id="ENSAPLT00020014146.1">
    <property type="protein sequence ID" value="ENSAPLP00020013135.1"/>
    <property type="gene ID" value="ENSAPLG00020009292.1"/>
</dbReference>
<feature type="domain" description="B30.2/SPRY" evidence="7">
    <location>
        <begin position="245"/>
        <end position="429"/>
    </location>
</feature>
<dbReference type="Gene3D" id="3.30.40.10">
    <property type="entry name" value="Zinc/RING finger domain, C3HC4 (zinc finger)"/>
    <property type="match status" value="1"/>
</dbReference>
<protein>
    <submittedName>
        <fullName evidence="8">Uncharacterized protein</fullName>
    </submittedName>
</protein>
<reference evidence="8" key="2">
    <citation type="submission" date="2025-08" db="UniProtKB">
        <authorList>
            <consortium name="Ensembl"/>
        </authorList>
    </citation>
    <scope>IDENTIFICATION</scope>
</reference>
<accession>A0A8B9SZ57</accession>
<dbReference type="InterPro" id="IPR001870">
    <property type="entry name" value="B30.2/SPRY"/>
</dbReference>
<proteinExistence type="predicted"/>
<dbReference type="Gene3D" id="3.30.160.60">
    <property type="entry name" value="Classic Zinc Finger"/>
    <property type="match status" value="1"/>
</dbReference>
<dbReference type="PROSITE" id="PS50188">
    <property type="entry name" value="B302_SPRY"/>
    <property type="match status" value="1"/>
</dbReference>
<feature type="domain" description="RING-type" evidence="5">
    <location>
        <begin position="25"/>
        <end position="69"/>
    </location>
</feature>
<reference evidence="8" key="1">
    <citation type="submission" date="2019-08" db="EMBL/GenBank/DDBJ databases">
        <title>Three high-quality genomes provides insights into domestication of ducks.</title>
        <authorList>
            <person name="Hou Z.C."/>
            <person name="Zhu F."/>
            <person name="Yin Z.T."/>
            <person name="Zhang F."/>
        </authorList>
    </citation>
    <scope>NUCLEOTIDE SEQUENCE [LARGE SCALE GENOMIC DNA]</scope>
</reference>
<dbReference type="CDD" id="cd16602">
    <property type="entry name" value="RING-HC_TRIM41-like_C-IV"/>
    <property type="match status" value="1"/>
</dbReference>
<dbReference type="InterPro" id="IPR006574">
    <property type="entry name" value="PRY"/>
</dbReference>
<dbReference type="GO" id="GO:0008270">
    <property type="term" value="F:zinc ion binding"/>
    <property type="evidence" value="ECO:0007669"/>
    <property type="project" value="UniProtKB-KW"/>
</dbReference>
<evidence type="ECO:0000256" key="3">
    <source>
        <dbReference type="ARBA" id="ARBA00022833"/>
    </source>
</evidence>
<dbReference type="PROSITE" id="PS50119">
    <property type="entry name" value="ZF_BBOX"/>
    <property type="match status" value="1"/>
</dbReference>
<keyword evidence="2 4" id="KW-0863">Zinc-finger</keyword>
<dbReference type="InterPro" id="IPR050143">
    <property type="entry name" value="TRIM/RBCC"/>
</dbReference>
<dbReference type="InterPro" id="IPR000315">
    <property type="entry name" value="Znf_B-box"/>
</dbReference>
<dbReference type="Pfam" id="PF00643">
    <property type="entry name" value="zf-B_box"/>
    <property type="match status" value="1"/>
</dbReference>
<dbReference type="SMART" id="SM00449">
    <property type="entry name" value="SPRY"/>
    <property type="match status" value="1"/>
</dbReference>
<dbReference type="SUPFAM" id="SSF57845">
    <property type="entry name" value="B-box zinc-binding domain"/>
    <property type="match status" value="1"/>
</dbReference>
<dbReference type="SUPFAM" id="SSF57850">
    <property type="entry name" value="RING/U-box"/>
    <property type="match status" value="1"/>
</dbReference>
<evidence type="ECO:0000256" key="2">
    <source>
        <dbReference type="ARBA" id="ARBA00022771"/>
    </source>
</evidence>
<name>A0A8B9SZ57_ANAPL</name>
<dbReference type="InterPro" id="IPR003879">
    <property type="entry name" value="Butyrophylin_SPRY"/>
</dbReference>
<dbReference type="Pfam" id="PF00622">
    <property type="entry name" value="SPRY"/>
    <property type="match status" value="1"/>
</dbReference>
<dbReference type="SUPFAM" id="SSF49899">
    <property type="entry name" value="Concanavalin A-like lectins/glucanases"/>
    <property type="match status" value="1"/>
</dbReference>
<dbReference type="InterPro" id="IPR013320">
    <property type="entry name" value="ConA-like_dom_sf"/>
</dbReference>
<dbReference type="Proteomes" id="UP000694400">
    <property type="component" value="Chromosome 30"/>
</dbReference>
<evidence type="ECO:0000259" key="6">
    <source>
        <dbReference type="PROSITE" id="PS50119"/>
    </source>
</evidence>
<evidence type="ECO:0000313" key="8">
    <source>
        <dbReference type="Ensembl" id="ENSAPLP00020013135.1"/>
    </source>
</evidence>
<dbReference type="InterPro" id="IPR017907">
    <property type="entry name" value="Znf_RING_CS"/>
</dbReference>
<dbReference type="AlphaFoldDB" id="A0A8B9SZ57"/>
<evidence type="ECO:0000259" key="7">
    <source>
        <dbReference type="PROSITE" id="PS50188"/>
    </source>
</evidence>
<dbReference type="PROSITE" id="PS50089">
    <property type="entry name" value="ZF_RING_2"/>
    <property type="match status" value="1"/>
</dbReference>
<dbReference type="SMART" id="SM00184">
    <property type="entry name" value="RING"/>
    <property type="match status" value="1"/>
</dbReference>
<dbReference type="FunFam" id="2.60.120.920:FF:000004">
    <property type="entry name" value="Butyrophilin subfamily 1 member A1"/>
    <property type="match status" value="1"/>
</dbReference>
<sequence length="429" mass="48117">MAVAGDGGPGGRLNPVETLQEEAICAICLDYFLEPVSIGCGHNFCRVCISQLWGGEAEYEATFTCPQCRKTFFERNFRPNLQLANMVQIIRQGLRPEGLGGSWWPGGEPLKLFCEVDEQAICVVCRESRSHKHHSVVPLEEVVQDYKRGIGTPKTNPPAPLNPFHPSPLALQDKMKLEIKELESDFELLHQFLIGEQVLLLHQLEERYESLLVRQSSNISQGRLQISIQPIKHADEDLGVGETGVATFPLNPPPFSPFFFFLADITLDPDTAHPRLSLSLDRRSVKLGERCKDLPDNPKRFDSDYCVLGSQGFTAGRHYWEVEVGGRRGWAVGAARETARRKEKTMGPHQEREIWCVGTNGKKYQALTATEQTALSPNERPRRFGVYLDYERGQISFQCGLSPFFSSPRMGFEAWPLLFGCRPPGGSGR</sequence>
<reference evidence="8" key="3">
    <citation type="submission" date="2025-09" db="UniProtKB">
        <authorList>
            <consortium name="Ensembl"/>
        </authorList>
    </citation>
    <scope>IDENTIFICATION</scope>
</reference>
<dbReference type="PRINTS" id="PR01407">
    <property type="entry name" value="BUTYPHLNCDUF"/>
</dbReference>
<dbReference type="Pfam" id="PF15227">
    <property type="entry name" value="zf-C3HC4_4"/>
    <property type="match status" value="1"/>
</dbReference>
<evidence type="ECO:0000313" key="9">
    <source>
        <dbReference type="Proteomes" id="UP000694400"/>
    </source>
</evidence>
<organism evidence="8 9">
    <name type="scientific">Anas platyrhynchos</name>
    <name type="common">Mallard</name>
    <name type="synonym">Anas boschas</name>
    <dbReference type="NCBI Taxonomy" id="8839"/>
    <lineage>
        <taxon>Eukaryota</taxon>
        <taxon>Metazoa</taxon>
        <taxon>Chordata</taxon>
        <taxon>Craniata</taxon>
        <taxon>Vertebrata</taxon>
        <taxon>Euteleostomi</taxon>
        <taxon>Archelosauria</taxon>
        <taxon>Archosauria</taxon>
        <taxon>Dinosauria</taxon>
        <taxon>Saurischia</taxon>
        <taxon>Theropoda</taxon>
        <taxon>Coelurosauria</taxon>
        <taxon>Aves</taxon>
        <taxon>Neognathae</taxon>
        <taxon>Galloanserae</taxon>
        <taxon>Anseriformes</taxon>
        <taxon>Anatidae</taxon>
        <taxon>Anatinae</taxon>
        <taxon>Anas</taxon>
    </lineage>
</organism>
<dbReference type="PROSITE" id="PS00518">
    <property type="entry name" value="ZF_RING_1"/>
    <property type="match status" value="1"/>
</dbReference>
<dbReference type="SMART" id="SM00336">
    <property type="entry name" value="BBOX"/>
    <property type="match status" value="1"/>
</dbReference>